<evidence type="ECO:0000256" key="9">
    <source>
        <dbReference type="RuleBase" id="RU361189"/>
    </source>
</evidence>
<dbReference type="GO" id="GO:0051117">
    <property type="term" value="F:ATPase binding"/>
    <property type="evidence" value="ECO:0007669"/>
    <property type="project" value="TreeGrafter"/>
</dbReference>
<protein>
    <recommendedName>
        <fullName evidence="9">V-type proton ATPase subunit a</fullName>
    </recommendedName>
</protein>
<feature type="transmembrane region" description="Helical" evidence="9">
    <location>
        <begin position="390"/>
        <end position="419"/>
    </location>
</feature>
<dbReference type="GO" id="GO:0046961">
    <property type="term" value="F:proton-transporting ATPase activity, rotational mechanism"/>
    <property type="evidence" value="ECO:0007669"/>
    <property type="project" value="InterPro"/>
</dbReference>
<gene>
    <name evidence="11" type="primary">LOC113403226</name>
</gene>
<evidence type="ECO:0000256" key="4">
    <source>
        <dbReference type="ARBA" id="ARBA00022692"/>
    </source>
</evidence>
<evidence type="ECO:0000256" key="5">
    <source>
        <dbReference type="ARBA" id="ARBA00022781"/>
    </source>
</evidence>
<dbReference type="PANTHER" id="PTHR11629:SF61">
    <property type="entry name" value="V-TYPE PROTON ATPASE SUBUNIT A"/>
    <property type="match status" value="1"/>
</dbReference>
<keyword evidence="4 9" id="KW-0812">Transmembrane</keyword>
<feature type="transmembrane region" description="Helical" evidence="9">
    <location>
        <begin position="439"/>
        <end position="464"/>
    </location>
</feature>
<feature type="transmembrane region" description="Helical" evidence="9">
    <location>
        <begin position="528"/>
        <end position="551"/>
    </location>
</feature>
<reference evidence="11" key="1">
    <citation type="submission" date="2025-08" db="UniProtKB">
        <authorList>
            <consortium name="RefSeq"/>
        </authorList>
    </citation>
    <scope>IDENTIFICATION</scope>
    <source>
        <tissue evidence="11">Whole body</tissue>
    </source>
</reference>
<dbReference type="InterPro" id="IPR002490">
    <property type="entry name" value="V-ATPase_116kDa_su"/>
</dbReference>
<evidence type="ECO:0000256" key="2">
    <source>
        <dbReference type="ARBA" id="ARBA00009904"/>
    </source>
</evidence>
<feature type="transmembrane region" description="Helical" evidence="9">
    <location>
        <begin position="766"/>
        <end position="791"/>
    </location>
</feature>
<organism evidence="10 11">
    <name type="scientific">Vanessa tameamea</name>
    <name type="common">Kamehameha butterfly</name>
    <dbReference type="NCBI Taxonomy" id="334116"/>
    <lineage>
        <taxon>Eukaryota</taxon>
        <taxon>Metazoa</taxon>
        <taxon>Ecdysozoa</taxon>
        <taxon>Arthropoda</taxon>
        <taxon>Hexapoda</taxon>
        <taxon>Insecta</taxon>
        <taxon>Pterygota</taxon>
        <taxon>Neoptera</taxon>
        <taxon>Endopterygota</taxon>
        <taxon>Lepidoptera</taxon>
        <taxon>Glossata</taxon>
        <taxon>Ditrysia</taxon>
        <taxon>Papilionoidea</taxon>
        <taxon>Nymphalidae</taxon>
        <taxon>Nymphalinae</taxon>
        <taxon>Vanessa</taxon>
    </lineage>
</organism>
<dbReference type="Pfam" id="PF01496">
    <property type="entry name" value="V_ATPase_I"/>
    <property type="match status" value="1"/>
</dbReference>
<dbReference type="PIRSF" id="PIRSF001293">
    <property type="entry name" value="ATP6V0A1"/>
    <property type="match status" value="1"/>
</dbReference>
<proteinExistence type="inferred from homology"/>
<evidence type="ECO:0000256" key="8">
    <source>
        <dbReference type="ARBA" id="ARBA00023136"/>
    </source>
</evidence>
<comment type="similarity">
    <text evidence="2 9">Belongs to the V-ATPase 116 kDa subunit family.</text>
</comment>
<feature type="transmembrane region" description="Helical" evidence="9">
    <location>
        <begin position="557"/>
        <end position="581"/>
    </location>
</feature>
<comment type="function">
    <text evidence="9">Essential component of the vacuolar proton pump (V-ATPase), a multimeric enzyme that catalyzes the translocation of protons across the membranes. Required for assembly and activity of the V-ATPase.</text>
</comment>
<keyword evidence="8 9" id="KW-0472">Membrane</keyword>
<evidence type="ECO:0000256" key="1">
    <source>
        <dbReference type="ARBA" id="ARBA00004141"/>
    </source>
</evidence>
<keyword evidence="5 9" id="KW-0375">Hydrogen ion transport</keyword>
<comment type="subcellular location">
    <subcellularLocation>
        <location evidence="1">Membrane</location>
        <topology evidence="1">Multi-pass membrane protein</topology>
    </subcellularLocation>
</comment>
<dbReference type="Proteomes" id="UP001652626">
    <property type="component" value="Chromosome Z"/>
</dbReference>
<dbReference type="OMA" id="MGCMLRS"/>
<keyword evidence="3 9" id="KW-0813">Transport</keyword>
<evidence type="ECO:0000256" key="7">
    <source>
        <dbReference type="ARBA" id="ARBA00023065"/>
    </source>
</evidence>
<dbReference type="OrthoDB" id="10264220at2759"/>
<name>A0A8B8IQS6_VANTA</name>
<dbReference type="PANTHER" id="PTHR11629">
    <property type="entry name" value="VACUOLAR PROTON ATPASES"/>
    <property type="match status" value="1"/>
</dbReference>
<dbReference type="RefSeq" id="XP_026499484.2">
    <property type="nucleotide sequence ID" value="XM_026643699.2"/>
</dbReference>
<dbReference type="GO" id="GO:0005886">
    <property type="term" value="C:plasma membrane"/>
    <property type="evidence" value="ECO:0007669"/>
    <property type="project" value="TreeGrafter"/>
</dbReference>
<evidence type="ECO:0000313" key="10">
    <source>
        <dbReference type="Proteomes" id="UP001652626"/>
    </source>
</evidence>
<evidence type="ECO:0000256" key="6">
    <source>
        <dbReference type="ARBA" id="ARBA00022989"/>
    </source>
</evidence>
<keyword evidence="6 9" id="KW-1133">Transmembrane helix</keyword>
<sequence length="842" mass="97162">MGCMLRSDPMTFCDVYLQPETAFEIVGHLGEMGCAQFVDMTPDVKPFQRNFVTELCRCVEMERKLLYMEGEMLRDKINVIEYNTLAPKAIPLHEMAPLENILEKWENDVLSMSENQTTLLKNYLELTEMSYVLNHIGPMLGQSDITEESIFGRSAGGDTGLLGRLFVITGVVKRSRSFPFEMMLWRVSHGNIYYRRATQDAILQDPQTGQDIRKVAFLAICQGEQISARLEKVCSGFHVNLYSCPQNYNERMDMMVQLDLRIDDLERVMSKSKYYRCKALRAVSKQWEAWMVQIRKSKAIYHTMNMFTLDITRKCLIGQCWVPDLDLPKVEDVLARVSVRAGTNVESFLLKSDDADEPPTFHRTNKFTKGFQALINAYGDSSYRELNPGLYTIITFPFLFALMFGDVCHGIILLAFAGWMVSVEKENMDKTSKNEIWNIFFGGRYVILMMGLFTLYTGFLYNVFFSKSIVLVQPYWMNTYDLKTVESSQYITLNPVFETRAPYIFGVDPVWALAKNKIMYLNSLKMKMSIIIGIVHMMFGLCLSLFNHTYFKRYYAIYLQFIPQVLFLACLFMWLVILIYMKWFMFSGKYVEIKRGAGCAPLILILFIDMVLLSTSKPVEDDCDAYMFESQEKLQRLLVTIGVICVPIILFGTPVYLHKIYKKKKDEALKRISQFRRYQRRDSDNKRAEEKILKDVAKYSTSFSELMIHQAVHTIEFVLSTISHTASYLRLWALSLAHEQLSEMLWVMIFAKLGLRDTSLAGGPKIFIIFAIWAVFSLSILVVMEGLSAFLHTLRLHWVEFMSKFYTGAGYPFKPFSFKAILAGEGKEDKSEAMCKKKAVAN</sequence>
<dbReference type="InterPro" id="IPR026028">
    <property type="entry name" value="V-type_ATPase_116kDa_su_euka"/>
</dbReference>
<keyword evidence="10" id="KW-1185">Reference proteome</keyword>
<dbReference type="GO" id="GO:0000220">
    <property type="term" value="C:vacuolar proton-transporting V-type ATPase, V0 domain"/>
    <property type="evidence" value="ECO:0007669"/>
    <property type="project" value="InterPro"/>
</dbReference>
<dbReference type="AlphaFoldDB" id="A0A8B8IQS6"/>
<keyword evidence="7 9" id="KW-0406">Ion transport</keyword>
<feature type="transmembrane region" description="Helical" evidence="9">
    <location>
        <begin position="634"/>
        <end position="657"/>
    </location>
</feature>
<dbReference type="GeneID" id="113403226"/>
<dbReference type="GO" id="GO:0007035">
    <property type="term" value="P:vacuolar acidification"/>
    <property type="evidence" value="ECO:0007669"/>
    <property type="project" value="TreeGrafter"/>
</dbReference>
<evidence type="ECO:0000313" key="11">
    <source>
        <dbReference type="RefSeq" id="XP_026499484.2"/>
    </source>
</evidence>
<accession>A0A8B8IQS6</accession>
<evidence type="ECO:0000256" key="3">
    <source>
        <dbReference type="ARBA" id="ARBA00022448"/>
    </source>
</evidence>